<dbReference type="PANTHER" id="PTHR36440">
    <property type="entry name" value="PUTATIVE (AFU_ORTHOLOGUE AFUA_8G07350)-RELATED"/>
    <property type="match status" value="1"/>
</dbReference>
<feature type="domain" description="Cupin type-2" evidence="2">
    <location>
        <begin position="72"/>
        <end position="137"/>
    </location>
</feature>
<reference evidence="3 4" key="1">
    <citation type="submission" date="2016-01" db="EMBL/GenBank/DDBJ databases">
        <authorList>
            <person name="Oliw E.H."/>
        </authorList>
    </citation>
    <scope>NUCLEOTIDE SEQUENCE [LARGE SCALE GENOMIC DNA]</scope>
    <source>
        <strain evidence="3 4">DY10</strain>
    </source>
</reference>
<protein>
    <recommendedName>
        <fullName evidence="2">Cupin type-2 domain-containing protein</fullName>
    </recommendedName>
</protein>
<dbReference type="Proteomes" id="UP000187941">
    <property type="component" value="Chromosome"/>
</dbReference>
<dbReference type="Pfam" id="PF07883">
    <property type="entry name" value="Cupin_2"/>
    <property type="match status" value="1"/>
</dbReference>
<accession>A0A1P9X2R0</accession>
<sequence>MQRRSFLPFPLVASALPAVFAEIGTTPPNQYVLVRSGEGRNEKPLRIQDSEFHIVVSTKDSNGQCVLFDTLRHGPSGPALHLHTDVDEWFYVVSGTFKFQADNDTLRLNPGDSLFVPRNMAHAFVKTSEGTARLLVMHQPAGTMEEFFQQTSQLPNQSLENRKIIAEKHGMKILGPSLKPD</sequence>
<name>A0A1P9X2R0_9BACT</name>
<proteinExistence type="predicted"/>
<evidence type="ECO:0000313" key="3">
    <source>
        <dbReference type="EMBL" id="AQG81917.1"/>
    </source>
</evidence>
<evidence type="ECO:0000259" key="2">
    <source>
        <dbReference type="Pfam" id="PF07883"/>
    </source>
</evidence>
<dbReference type="Gene3D" id="2.60.120.10">
    <property type="entry name" value="Jelly Rolls"/>
    <property type="match status" value="1"/>
</dbReference>
<evidence type="ECO:0000256" key="1">
    <source>
        <dbReference type="SAM" id="SignalP"/>
    </source>
</evidence>
<organism evidence="3 4">
    <name type="scientific">Spirosoma montaniterrae</name>
    <dbReference type="NCBI Taxonomy" id="1178516"/>
    <lineage>
        <taxon>Bacteria</taxon>
        <taxon>Pseudomonadati</taxon>
        <taxon>Bacteroidota</taxon>
        <taxon>Cytophagia</taxon>
        <taxon>Cytophagales</taxon>
        <taxon>Cytophagaceae</taxon>
        <taxon>Spirosoma</taxon>
    </lineage>
</organism>
<keyword evidence="4" id="KW-1185">Reference proteome</keyword>
<dbReference type="SUPFAM" id="SSF51182">
    <property type="entry name" value="RmlC-like cupins"/>
    <property type="match status" value="1"/>
</dbReference>
<gene>
    <name evidence="3" type="ORF">AWR27_23045</name>
</gene>
<dbReference type="InterPro" id="IPR013096">
    <property type="entry name" value="Cupin_2"/>
</dbReference>
<dbReference type="STRING" id="1178516.AWR27_23045"/>
<dbReference type="InterPro" id="IPR053146">
    <property type="entry name" value="QDO-like"/>
</dbReference>
<dbReference type="InterPro" id="IPR011051">
    <property type="entry name" value="RmlC_Cupin_sf"/>
</dbReference>
<dbReference type="EMBL" id="CP014263">
    <property type="protein sequence ID" value="AQG81917.1"/>
    <property type="molecule type" value="Genomic_DNA"/>
</dbReference>
<dbReference type="PANTHER" id="PTHR36440:SF1">
    <property type="entry name" value="PUTATIVE (AFU_ORTHOLOGUE AFUA_8G07350)-RELATED"/>
    <property type="match status" value="1"/>
</dbReference>
<dbReference type="InterPro" id="IPR014710">
    <property type="entry name" value="RmlC-like_jellyroll"/>
</dbReference>
<feature type="chain" id="PRO_5012885231" description="Cupin type-2 domain-containing protein" evidence="1">
    <location>
        <begin position="21"/>
        <end position="181"/>
    </location>
</feature>
<keyword evidence="1" id="KW-0732">Signal</keyword>
<evidence type="ECO:0000313" key="4">
    <source>
        <dbReference type="Proteomes" id="UP000187941"/>
    </source>
</evidence>
<feature type="signal peptide" evidence="1">
    <location>
        <begin position="1"/>
        <end position="20"/>
    </location>
</feature>
<dbReference type="AlphaFoldDB" id="A0A1P9X2R0"/>
<dbReference type="RefSeq" id="WP_077133396.1">
    <property type="nucleotide sequence ID" value="NZ_CP014263.1"/>
</dbReference>
<dbReference type="OrthoDB" id="1423961at2"/>
<dbReference type="KEGG" id="smon:AWR27_23045"/>